<dbReference type="STRING" id="133412.A0A1R1Y676"/>
<sequence length="127" mass="14638">MKYAKNRGFDDFIASSAKFYKLKSINGEQGTANFTGAREFTENFQNFLKKYDKKDIFNNDESGFFWRTPPKKTYIRSSESPKGKKSSKERITLLFTVNTLGEKFKTLIIGKSKNPVSLKVKTFLHLS</sequence>
<name>A0A1R1Y676_9FUNG</name>
<evidence type="ECO:0000313" key="2">
    <source>
        <dbReference type="Proteomes" id="UP000187283"/>
    </source>
</evidence>
<gene>
    <name evidence="1" type="ORF">AYI70_g2906</name>
</gene>
<comment type="caution">
    <text evidence="1">The sequence shown here is derived from an EMBL/GenBank/DDBJ whole genome shotgun (WGS) entry which is preliminary data.</text>
</comment>
<dbReference type="OrthoDB" id="162969at2759"/>
<keyword evidence="2" id="KW-1185">Reference proteome</keyword>
<accession>A0A1R1Y676</accession>
<proteinExistence type="predicted"/>
<protein>
    <submittedName>
        <fullName evidence="1">Tigger transposable element-derived protein 2</fullName>
    </submittedName>
</protein>
<reference evidence="1 2" key="1">
    <citation type="submission" date="2017-01" db="EMBL/GenBank/DDBJ databases">
        <authorList>
            <person name="Mah S.A."/>
            <person name="Swanson W.J."/>
            <person name="Moy G.W."/>
            <person name="Vacquier V.D."/>
        </authorList>
    </citation>
    <scope>NUCLEOTIDE SEQUENCE [LARGE SCALE GENOMIC DNA]</scope>
    <source>
        <strain evidence="1 2">GSMNP</strain>
    </source>
</reference>
<evidence type="ECO:0000313" key="1">
    <source>
        <dbReference type="EMBL" id="OMJ22379.1"/>
    </source>
</evidence>
<organism evidence="1 2">
    <name type="scientific">Smittium culicis</name>
    <dbReference type="NCBI Taxonomy" id="133412"/>
    <lineage>
        <taxon>Eukaryota</taxon>
        <taxon>Fungi</taxon>
        <taxon>Fungi incertae sedis</taxon>
        <taxon>Zoopagomycota</taxon>
        <taxon>Kickxellomycotina</taxon>
        <taxon>Harpellomycetes</taxon>
        <taxon>Harpellales</taxon>
        <taxon>Legeriomycetaceae</taxon>
        <taxon>Smittium</taxon>
    </lineage>
</organism>
<dbReference type="EMBL" id="LSSN01000777">
    <property type="protein sequence ID" value="OMJ22379.1"/>
    <property type="molecule type" value="Genomic_DNA"/>
</dbReference>
<dbReference type="Proteomes" id="UP000187283">
    <property type="component" value="Unassembled WGS sequence"/>
</dbReference>
<dbReference type="AlphaFoldDB" id="A0A1R1Y676"/>